<name>A0A0B4MZI8_BPCP1</name>
<reference evidence="1 2" key="1">
    <citation type="journal article" date="2015" name="PLoS ONE">
        <title>Diverse Virulent Pneumophages Infect Streptococcus mitis.</title>
        <authorList>
            <person name="Ouennane S."/>
            <person name="Leprohon P."/>
            <person name="Moineau S."/>
        </authorList>
    </citation>
    <scope>NUCLEOTIDE SEQUENCE [LARGE SCALE GENOMIC DNA]</scope>
</reference>
<organism evidence="1 2">
    <name type="scientific">Streptococcus phage SOCP</name>
    <dbReference type="NCBI Taxonomy" id="1498213"/>
    <lineage>
        <taxon>Viruses</taxon>
        <taxon>Duplodnaviria</taxon>
        <taxon>Heunggongvirae</taxon>
        <taxon>Uroviricota</taxon>
        <taxon>Caudoviricetes</taxon>
        <taxon>Madridviridae</taxon>
        <taxon>Cepunavirus</taxon>
        <taxon>Cepunavirus Cp1</taxon>
    </lineage>
</organism>
<evidence type="ECO:0000313" key="2">
    <source>
        <dbReference type="Proteomes" id="UP000031733"/>
    </source>
</evidence>
<evidence type="ECO:0000313" key="1">
    <source>
        <dbReference type="EMBL" id="AID18068.1"/>
    </source>
</evidence>
<proteinExistence type="predicted"/>
<protein>
    <submittedName>
        <fullName evidence="1">Uncharacterized protein</fullName>
    </submittedName>
</protein>
<dbReference type="EMBL" id="KJ617393">
    <property type="protein sequence ID" value="AID18068.1"/>
    <property type="molecule type" value="Genomic_DNA"/>
</dbReference>
<sequence>MIINNQYVMTMQAGMNMKDKLVKLAKSQGFTDRNTCIFVGKANLEEKGLYSYVEGTKEALDVENFESFLSYFGFEYVGYCGNENVYLYK</sequence>
<dbReference type="Proteomes" id="UP000031733">
    <property type="component" value="Segment"/>
</dbReference>
<accession>A0A0B4MZI8</accession>